<evidence type="ECO:0000256" key="7">
    <source>
        <dbReference type="ARBA" id="ARBA00022723"/>
    </source>
</evidence>
<evidence type="ECO:0000313" key="17">
    <source>
        <dbReference type="EMBL" id="TFE27461.1"/>
    </source>
</evidence>
<evidence type="ECO:0000256" key="8">
    <source>
        <dbReference type="ARBA" id="ARBA00022737"/>
    </source>
</evidence>
<dbReference type="OrthoDB" id="9757546at2"/>
<dbReference type="PANTHER" id="PTHR11709:SF394">
    <property type="entry name" value="FI03373P-RELATED"/>
    <property type="match status" value="1"/>
</dbReference>
<evidence type="ECO:0000313" key="18">
    <source>
        <dbReference type="Proteomes" id="UP000297900"/>
    </source>
</evidence>
<accession>A0A4Y8M1H5</accession>
<feature type="binding site" description="type 2 copper site" evidence="12">
    <location>
        <position position="138"/>
    </location>
    <ligand>
        <name>Cu cation</name>
        <dbReference type="ChEBI" id="CHEBI:23378"/>
        <label>2</label>
    </ligand>
</feature>
<evidence type="ECO:0000256" key="1">
    <source>
        <dbReference type="ARBA" id="ARBA00001960"/>
    </source>
</evidence>
<name>A0A4Y8M1H5_9BACL</name>
<comment type="similarity">
    <text evidence="3">Belongs to the multicopper oxidase family.</text>
</comment>
<proteinExistence type="inferred from homology"/>
<dbReference type="GO" id="GO:0050421">
    <property type="term" value="F:nitrite reductase (NO-forming) activity"/>
    <property type="evidence" value="ECO:0007669"/>
    <property type="project" value="UniProtKB-EC"/>
</dbReference>
<comment type="cofactor">
    <cofactor evidence="2 12">
        <name>Cu(2+)</name>
        <dbReference type="ChEBI" id="CHEBI:29036"/>
    </cofactor>
</comment>
<feature type="transmembrane region" description="Helical" evidence="14">
    <location>
        <begin position="6"/>
        <end position="25"/>
    </location>
</feature>
<gene>
    <name evidence="17" type="ORF">E2980_09030</name>
</gene>
<evidence type="ECO:0000256" key="9">
    <source>
        <dbReference type="ARBA" id="ARBA00023002"/>
    </source>
</evidence>
<dbReference type="Pfam" id="PF07731">
    <property type="entry name" value="Cu-oxidase_2"/>
    <property type="match status" value="1"/>
</dbReference>
<keyword evidence="14" id="KW-0812">Transmembrane</keyword>
<dbReference type="EC" id="1.7.2.1" evidence="5"/>
<sequence>MKKTLWIIAVFAAIIAVVGSVYFFLPTENQQVQAKNHSSEHGKEHETNTASGEMPNATPLDPTKFDYGKKSVGPNGQTIKEFEIVAEDRMMEVSDGVEFPVWTYNGTVPGPTIRVTEGDYLKIKFTNKGSMPHTIHLHGIHPANMDGVFETVAPGGSYVYEFTAELPGLYLYHCHQDHVKAHINQGMYGTFIIDPKTPRSPAKEYVMVMNSYDVDLDGEGNEFYTVNGKAFEYMHNPIQFKVGEPIRIYLVNMTEIDPINSFHTHGNMFNFYRNGTKIEPDEITDNVILAQGQRGIIEMTYKYPGKYMFHAHQSEFSDLGWMGLFQVTE</sequence>
<dbReference type="AlphaFoldDB" id="A0A4Y8M1H5"/>
<evidence type="ECO:0000259" key="15">
    <source>
        <dbReference type="Pfam" id="PF07731"/>
    </source>
</evidence>
<organism evidence="17 18">
    <name type="scientific">Cohnella luojiensis</name>
    <dbReference type="NCBI Taxonomy" id="652876"/>
    <lineage>
        <taxon>Bacteria</taxon>
        <taxon>Bacillati</taxon>
        <taxon>Bacillota</taxon>
        <taxon>Bacilli</taxon>
        <taxon>Bacillales</taxon>
        <taxon>Paenibacillaceae</taxon>
        <taxon>Cohnella</taxon>
    </lineage>
</organism>
<keyword evidence="10 12" id="KW-0186">Copper</keyword>
<dbReference type="CDD" id="cd11024">
    <property type="entry name" value="CuRO_1_2DMCO_NIR_like"/>
    <property type="match status" value="1"/>
</dbReference>
<dbReference type="Pfam" id="PF07732">
    <property type="entry name" value="Cu-oxidase_3"/>
    <property type="match status" value="1"/>
</dbReference>
<keyword evidence="9" id="KW-0560">Oxidoreductase</keyword>
<feature type="binding site" description="type 1 copper site" evidence="12">
    <location>
        <position position="182"/>
    </location>
    <ligand>
        <name>Cu cation</name>
        <dbReference type="ChEBI" id="CHEBI:23378"/>
        <label>1</label>
    </ligand>
</feature>
<evidence type="ECO:0000256" key="12">
    <source>
        <dbReference type="PIRSR" id="PIRSR601287-1"/>
    </source>
</evidence>
<feature type="binding site" description="type 1 copper site" evidence="12">
    <location>
        <position position="312"/>
    </location>
    <ligand>
        <name>Cu cation</name>
        <dbReference type="ChEBI" id="CHEBI:23378"/>
        <label>1</label>
    </ligand>
</feature>
<feature type="binding site" description="type 1 copper site" evidence="12">
    <location>
        <position position="187"/>
    </location>
    <ligand>
        <name>Cu cation</name>
        <dbReference type="ChEBI" id="CHEBI:23378"/>
        <label>1</label>
    </ligand>
</feature>
<dbReference type="RefSeq" id="WP_135151870.1">
    <property type="nucleotide sequence ID" value="NZ_SOMN01000009.1"/>
</dbReference>
<evidence type="ECO:0000256" key="6">
    <source>
        <dbReference type="ARBA" id="ARBA00017290"/>
    </source>
</evidence>
<evidence type="ECO:0000256" key="10">
    <source>
        <dbReference type="ARBA" id="ARBA00023008"/>
    </source>
</evidence>
<keyword evidence="8" id="KW-0677">Repeat</keyword>
<dbReference type="GO" id="GO:0005507">
    <property type="term" value="F:copper ion binding"/>
    <property type="evidence" value="ECO:0007669"/>
    <property type="project" value="InterPro"/>
</dbReference>
<dbReference type="Gene3D" id="2.60.40.420">
    <property type="entry name" value="Cupredoxins - blue copper proteins"/>
    <property type="match status" value="2"/>
</dbReference>
<evidence type="ECO:0000256" key="14">
    <source>
        <dbReference type="SAM" id="Phobius"/>
    </source>
</evidence>
<evidence type="ECO:0000259" key="16">
    <source>
        <dbReference type="Pfam" id="PF07732"/>
    </source>
</evidence>
<dbReference type="EMBL" id="SOMN01000009">
    <property type="protein sequence ID" value="TFE27461.1"/>
    <property type="molecule type" value="Genomic_DNA"/>
</dbReference>
<comment type="cofactor">
    <cofactor evidence="1 12">
        <name>Cu(+)</name>
        <dbReference type="ChEBI" id="CHEBI:49552"/>
    </cofactor>
</comment>
<evidence type="ECO:0000256" key="2">
    <source>
        <dbReference type="ARBA" id="ARBA00001973"/>
    </source>
</evidence>
<keyword evidence="14" id="KW-1133">Transmembrane helix</keyword>
<comment type="caution">
    <text evidence="17">The sequence shown here is derived from an EMBL/GenBank/DDBJ whole genome shotgun (WGS) entry which is preliminary data.</text>
</comment>
<feature type="domain" description="Plastocyanin-like" evidence="16">
    <location>
        <begin position="91"/>
        <end position="196"/>
    </location>
</feature>
<keyword evidence="7 12" id="KW-0479">Metal-binding</keyword>
<dbReference type="PRINTS" id="PR00695">
    <property type="entry name" value="CUNO2RDTASE"/>
</dbReference>
<feature type="binding site" description="type 2 copper site" evidence="12">
    <location>
        <position position="173"/>
    </location>
    <ligand>
        <name>Cu cation</name>
        <dbReference type="ChEBI" id="CHEBI:23378"/>
        <label>2</label>
    </ligand>
</feature>
<feature type="domain" description="Plastocyanin-like" evidence="15">
    <location>
        <begin position="220"/>
        <end position="328"/>
    </location>
</feature>
<feature type="binding site" description="type 1 copper site" evidence="12">
    <location>
        <position position="133"/>
    </location>
    <ligand>
        <name>Cu cation</name>
        <dbReference type="ChEBI" id="CHEBI:23378"/>
        <label>1</label>
    </ligand>
</feature>
<keyword evidence="18" id="KW-1185">Reference proteome</keyword>
<dbReference type="InterPro" id="IPR001287">
    <property type="entry name" value="NO2-reductase_Cu"/>
</dbReference>
<feature type="binding site" description="type 1 copper site" evidence="12">
    <location>
        <position position="174"/>
    </location>
    <ligand>
        <name>Cu cation</name>
        <dbReference type="ChEBI" id="CHEBI:23378"/>
        <label>1</label>
    </ligand>
</feature>
<keyword evidence="14" id="KW-0472">Membrane</keyword>
<comment type="catalytic activity">
    <reaction evidence="11">
        <text>nitric oxide + Fe(III)-[cytochrome c] + H2O = Fe(II)-[cytochrome c] + nitrite + 2 H(+)</text>
        <dbReference type="Rhea" id="RHEA:15233"/>
        <dbReference type="Rhea" id="RHEA-COMP:10350"/>
        <dbReference type="Rhea" id="RHEA-COMP:14399"/>
        <dbReference type="ChEBI" id="CHEBI:15377"/>
        <dbReference type="ChEBI" id="CHEBI:15378"/>
        <dbReference type="ChEBI" id="CHEBI:16301"/>
        <dbReference type="ChEBI" id="CHEBI:16480"/>
        <dbReference type="ChEBI" id="CHEBI:29033"/>
        <dbReference type="ChEBI" id="CHEBI:29034"/>
        <dbReference type="EC" id="1.7.2.1"/>
    </reaction>
</comment>
<dbReference type="PANTHER" id="PTHR11709">
    <property type="entry name" value="MULTI-COPPER OXIDASE"/>
    <property type="match status" value="1"/>
</dbReference>
<feature type="compositionally biased region" description="Basic and acidic residues" evidence="13">
    <location>
        <begin position="37"/>
        <end position="47"/>
    </location>
</feature>
<evidence type="ECO:0000256" key="5">
    <source>
        <dbReference type="ARBA" id="ARBA00011882"/>
    </source>
</evidence>
<comment type="subunit">
    <text evidence="4">Homotrimer.</text>
</comment>
<dbReference type="InterPro" id="IPR045087">
    <property type="entry name" value="Cu-oxidase_fam"/>
</dbReference>
<dbReference type="SUPFAM" id="SSF49503">
    <property type="entry name" value="Cupredoxins"/>
    <property type="match status" value="2"/>
</dbReference>
<protein>
    <recommendedName>
        <fullName evidence="6">Copper-containing nitrite reductase</fullName>
        <ecNumber evidence="5">1.7.2.1</ecNumber>
    </recommendedName>
</protein>
<evidence type="ECO:0000256" key="4">
    <source>
        <dbReference type="ARBA" id="ARBA00011233"/>
    </source>
</evidence>
<feature type="region of interest" description="Disordered" evidence="13">
    <location>
        <begin position="34"/>
        <end position="62"/>
    </location>
</feature>
<dbReference type="Proteomes" id="UP000297900">
    <property type="component" value="Unassembled WGS sequence"/>
</dbReference>
<dbReference type="InterPro" id="IPR011707">
    <property type="entry name" value="Cu-oxidase-like_N"/>
</dbReference>
<evidence type="ECO:0000256" key="13">
    <source>
        <dbReference type="SAM" id="MobiDB-lite"/>
    </source>
</evidence>
<dbReference type="InterPro" id="IPR011706">
    <property type="entry name" value="Cu-oxidase_C"/>
</dbReference>
<dbReference type="InterPro" id="IPR008972">
    <property type="entry name" value="Cupredoxin"/>
</dbReference>
<reference evidence="17 18" key="1">
    <citation type="submission" date="2019-03" db="EMBL/GenBank/DDBJ databases">
        <title>Cohnella endophytica sp. nov., a novel endophytic bacterium isolated from bark of Sonneratia apetala.</title>
        <authorList>
            <person name="Tuo L."/>
        </authorList>
    </citation>
    <scope>NUCLEOTIDE SEQUENCE [LARGE SCALE GENOMIC DNA]</scope>
    <source>
        <strain evidence="17 18">CCTCC AB 208254</strain>
    </source>
</reference>
<evidence type="ECO:0000256" key="3">
    <source>
        <dbReference type="ARBA" id="ARBA00010609"/>
    </source>
</evidence>
<evidence type="ECO:0000256" key="11">
    <source>
        <dbReference type="ARBA" id="ARBA00049340"/>
    </source>
</evidence>